<dbReference type="AlphaFoldDB" id="A0A2T0SXE4"/>
<dbReference type="PANTHER" id="PTHR31157">
    <property type="entry name" value="SCP DOMAIN-CONTAINING PROTEIN"/>
    <property type="match status" value="1"/>
</dbReference>
<comment type="caution">
    <text evidence="4">The sequence shown here is derived from an EMBL/GenBank/DDBJ whole genome shotgun (WGS) entry which is preliminary data.</text>
</comment>
<feature type="signal peptide" evidence="2">
    <location>
        <begin position="1"/>
        <end position="21"/>
    </location>
</feature>
<feature type="chain" id="PRO_5039450120" evidence="2">
    <location>
        <begin position="22"/>
        <end position="247"/>
    </location>
</feature>
<dbReference type="Pfam" id="PF00188">
    <property type="entry name" value="CAP"/>
    <property type="match status" value="1"/>
</dbReference>
<keyword evidence="5" id="KW-1185">Reference proteome</keyword>
<evidence type="ECO:0000313" key="4">
    <source>
        <dbReference type="EMBL" id="PRY38094.1"/>
    </source>
</evidence>
<keyword evidence="2" id="KW-0732">Signal</keyword>
<name>A0A2T0SXE4_9PSEU</name>
<dbReference type="InterPro" id="IPR035940">
    <property type="entry name" value="CAP_sf"/>
</dbReference>
<evidence type="ECO:0000313" key="5">
    <source>
        <dbReference type="Proteomes" id="UP000239494"/>
    </source>
</evidence>
<dbReference type="CDD" id="cd05379">
    <property type="entry name" value="CAP_bacterial"/>
    <property type="match status" value="1"/>
</dbReference>
<evidence type="ECO:0000256" key="2">
    <source>
        <dbReference type="SAM" id="SignalP"/>
    </source>
</evidence>
<dbReference type="InterPro" id="IPR014044">
    <property type="entry name" value="CAP_dom"/>
</dbReference>
<organism evidence="4 5">
    <name type="scientific">Umezawaea tangerina</name>
    <dbReference type="NCBI Taxonomy" id="84725"/>
    <lineage>
        <taxon>Bacteria</taxon>
        <taxon>Bacillati</taxon>
        <taxon>Actinomycetota</taxon>
        <taxon>Actinomycetes</taxon>
        <taxon>Pseudonocardiales</taxon>
        <taxon>Pseudonocardiaceae</taxon>
        <taxon>Umezawaea</taxon>
    </lineage>
</organism>
<sequence length="247" mass="24882">MPRTTTAVRSFLLVASTVLLVAGCEGGGTVAAGGGGGGWVTQTPSPTTATSPSSPDALTGPSSSSPSGSSSAPSSSSAVSSAPPTTTTTETSTTTPAPQAPPQTTEKPADPPAPPAPTPTEADAQEAKVVELTNKERSNAGCAPLVADKRLGTSARGHSQDMANQNYFDHVSKDGRTFVDRIKAAGYPSPGAENIAAGQQTPADVMKSWMESPGHRANILNCGLKALGVGVAKGGSFGIYWTQNFGW</sequence>
<feature type="domain" description="SCP" evidence="3">
    <location>
        <begin position="131"/>
        <end position="245"/>
    </location>
</feature>
<feature type="compositionally biased region" description="Gly residues" evidence="1">
    <location>
        <begin position="30"/>
        <end position="39"/>
    </location>
</feature>
<dbReference type="SUPFAM" id="SSF55797">
    <property type="entry name" value="PR-1-like"/>
    <property type="match status" value="1"/>
</dbReference>
<reference evidence="4 5" key="1">
    <citation type="submission" date="2018-03" db="EMBL/GenBank/DDBJ databases">
        <title>Genomic Encyclopedia of Archaeal and Bacterial Type Strains, Phase II (KMG-II): from individual species to whole genera.</title>
        <authorList>
            <person name="Goeker M."/>
        </authorList>
    </citation>
    <scope>NUCLEOTIDE SEQUENCE [LARGE SCALE GENOMIC DNA]</scope>
    <source>
        <strain evidence="4 5">DSM 44720</strain>
    </source>
</reference>
<dbReference type="Proteomes" id="UP000239494">
    <property type="component" value="Unassembled WGS sequence"/>
</dbReference>
<dbReference type="Gene3D" id="3.40.33.10">
    <property type="entry name" value="CAP"/>
    <property type="match status" value="1"/>
</dbReference>
<accession>A0A2T0SXE4</accession>
<dbReference type="EMBL" id="PVTF01000009">
    <property type="protein sequence ID" value="PRY38094.1"/>
    <property type="molecule type" value="Genomic_DNA"/>
</dbReference>
<evidence type="ECO:0000259" key="3">
    <source>
        <dbReference type="Pfam" id="PF00188"/>
    </source>
</evidence>
<proteinExistence type="predicted"/>
<feature type="compositionally biased region" description="Low complexity" evidence="1">
    <location>
        <begin position="40"/>
        <end position="106"/>
    </location>
</feature>
<dbReference type="PROSITE" id="PS51257">
    <property type="entry name" value="PROKAR_LIPOPROTEIN"/>
    <property type="match status" value="1"/>
</dbReference>
<feature type="region of interest" description="Disordered" evidence="1">
    <location>
        <begin position="30"/>
        <end position="125"/>
    </location>
</feature>
<evidence type="ECO:0000256" key="1">
    <source>
        <dbReference type="SAM" id="MobiDB-lite"/>
    </source>
</evidence>
<dbReference type="PANTHER" id="PTHR31157:SF1">
    <property type="entry name" value="SCP DOMAIN-CONTAINING PROTEIN"/>
    <property type="match status" value="1"/>
</dbReference>
<gene>
    <name evidence="4" type="ORF">CLV43_109314</name>
</gene>
<protein>
    <submittedName>
        <fullName evidence="4">Uncharacterized protein YkwD</fullName>
    </submittedName>
</protein>